<feature type="transmembrane region" description="Helical" evidence="7">
    <location>
        <begin position="376"/>
        <end position="392"/>
    </location>
</feature>
<feature type="transmembrane region" description="Helical" evidence="7">
    <location>
        <begin position="139"/>
        <end position="162"/>
    </location>
</feature>
<dbReference type="PANTHER" id="PTHR43414:SF1">
    <property type="entry name" value="PEPTIDE PERMEASE"/>
    <property type="match status" value="1"/>
</dbReference>
<dbReference type="SUPFAM" id="SSF103473">
    <property type="entry name" value="MFS general substrate transporter"/>
    <property type="match status" value="1"/>
</dbReference>
<evidence type="ECO:0000256" key="1">
    <source>
        <dbReference type="ARBA" id="ARBA00004651"/>
    </source>
</evidence>
<comment type="caution">
    <text evidence="9">The sequence shown here is derived from an EMBL/GenBank/DDBJ whole genome shotgun (WGS) entry which is preliminary data.</text>
</comment>
<evidence type="ECO:0000256" key="4">
    <source>
        <dbReference type="ARBA" id="ARBA00022692"/>
    </source>
</evidence>
<evidence type="ECO:0000313" key="9">
    <source>
        <dbReference type="EMBL" id="PWK08960.1"/>
    </source>
</evidence>
<reference evidence="9 10" key="1">
    <citation type="submission" date="2018-05" db="EMBL/GenBank/DDBJ databases">
        <title>Genomic Encyclopedia of Type Strains, Phase IV (KMG-IV): sequencing the most valuable type-strain genomes for metagenomic binning, comparative biology and taxonomic classification.</title>
        <authorList>
            <person name="Goeker M."/>
        </authorList>
    </citation>
    <scope>NUCLEOTIDE SEQUENCE [LARGE SCALE GENOMIC DNA]</scope>
    <source>
        <strain evidence="9 10">DSM 18773</strain>
    </source>
</reference>
<name>A0A316D5K9_9BACL</name>
<dbReference type="PROSITE" id="PS50850">
    <property type="entry name" value="MFS"/>
    <property type="match status" value="1"/>
</dbReference>
<dbReference type="InterPro" id="IPR005829">
    <property type="entry name" value="Sugar_transporter_CS"/>
</dbReference>
<keyword evidence="5 7" id="KW-1133">Transmembrane helix</keyword>
<evidence type="ECO:0000256" key="6">
    <source>
        <dbReference type="ARBA" id="ARBA00023136"/>
    </source>
</evidence>
<evidence type="ECO:0000256" key="5">
    <source>
        <dbReference type="ARBA" id="ARBA00022989"/>
    </source>
</evidence>
<feature type="transmembrane region" description="Helical" evidence="7">
    <location>
        <begin position="81"/>
        <end position="99"/>
    </location>
</feature>
<evidence type="ECO:0000313" key="10">
    <source>
        <dbReference type="Proteomes" id="UP000245634"/>
    </source>
</evidence>
<dbReference type="PANTHER" id="PTHR43414">
    <property type="entry name" value="MULTIDRUG RESISTANCE PROTEIN MDTG"/>
    <property type="match status" value="1"/>
</dbReference>
<dbReference type="CDD" id="cd17329">
    <property type="entry name" value="MFS_MdtH_MDR_like"/>
    <property type="match status" value="1"/>
</dbReference>
<dbReference type="OrthoDB" id="9793283at2"/>
<protein>
    <submittedName>
        <fullName evidence="9">Putative MFS family arabinose efflux permease</fullName>
    </submittedName>
</protein>
<feature type="transmembrane region" description="Helical" evidence="7">
    <location>
        <begin position="289"/>
        <end position="304"/>
    </location>
</feature>
<evidence type="ECO:0000256" key="7">
    <source>
        <dbReference type="SAM" id="Phobius"/>
    </source>
</evidence>
<feature type="transmembrane region" description="Helical" evidence="7">
    <location>
        <begin position="259"/>
        <end position="277"/>
    </location>
</feature>
<keyword evidence="2" id="KW-0813">Transport</keyword>
<feature type="transmembrane region" description="Helical" evidence="7">
    <location>
        <begin position="105"/>
        <end position="127"/>
    </location>
</feature>
<comment type="subcellular location">
    <subcellularLocation>
        <location evidence="1">Cell membrane</location>
        <topology evidence="1">Multi-pass membrane protein</topology>
    </subcellularLocation>
</comment>
<keyword evidence="4 7" id="KW-0812">Transmembrane</keyword>
<feature type="transmembrane region" description="Helical" evidence="7">
    <location>
        <begin position="48"/>
        <end position="69"/>
    </location>
</feature>
<dbReference type="Proteomes" id="UP000245634">
    <property type="component" value="Unassembled WGS sequence"/>
</dbReference>
<feature type="transmembrane region" description="Helical" evidence="7">
    <location>
        <begin position="221"/>
        <end position="239"/>
    </location>
</feature>
<dbReference type="Pfam" id="PF07690">
    <property type="entry name" value="MFS_1"/>
    <property type="match status" value="1"/>
</dbReference>
<evidence type="ECO:0000256" key="2">
    <source>
        <dbReference type="ARBA" id="ARBA00022448"/>
    </source>
</evidence>
<sequence>MTGVRRLLSRYDRTVWIRVIGTVMTTIAGFMIRPFLSLFLFDKMNGDLLVTALIIGLQPLTGLIAGLYAGGLADRYGRKPVMIAALVIEGISILGYMWADSVLSFALLTILNGIGGTLFFPAASAQVTDVVPENRRSEVFALLHTALNVGAACGPLIGVAIYKVNPNIAFMICSGAMLLYALLILWQVPETLSLELRQRAQTAKRDPQSKQPRLRFRDHKLLFYMAASSLPVSLLYTQVESVFPQHLKTQFSADYLDVFATLMTINGAMVVLCQILIAKFSERFPMQRVILIAYLLLAGTAIGYGWSNALVLFILAEVLFTLGEMMNGPQIQKAISVMAPPEQIGRYFAVFGANWGICGALGPILGAFAFLHIGGAWWYTIIAGLLVVVAFTQSRNVKQAVSGSSPTTAAHEKKDLPALS</sequence>
<dbReference type="InterPro" id="IPR020846">
    <property type="entry name" value="MFS_dom"/>
</dbReference>
<dbReference type="GO" id="GO:0005886">
    <property type="term" value="C:plasma membrane"/>
    <property type="evidence" value="ECO:0007669"/>
    <property type="project" value="UniProtKB-SubCell"/>
</dbReference>
<organism evidence="9 10">
    <name type="scientific">Tumebacillus permanentifrigoris</name>
    <dbReference type="NCBI Taxonomy" id="378543"/>
    <lineage>
        <taxon>Bacteria</taxon>
        <taxon>Bacillati</taxon>
        <taxon>Bacillota</taxon>
        <taxon>Bacilli</taxon>
        <taxon>Bacillales</taxon>
        <taxon>Alicyclobacillaceae</taxon>
        <taxon>Tumebacillus</taxon>
    </lineage>
</organism>
<keyword evidence="3" id="KW-1003">Cell membrane</keyword>
<feature type="transmembrane region" description="Helical" evidence="7">
    <location>
        <begin position="168"/>
        <end position="188"/>
    </location>
</feature>
<dbReference type="AlphaFoldDB" id="A0A316D5K9"/>
<accession>A0A316D5K9</accession>
<feature type="domain" description="Major facilitator superfamily (MFS) profile" evidence="8">
    <location>
        <begin position="1"/>
        <end position="401"/>
    </location>
</feature>
<gene>
    <name evidence="9" type="ORF">C7459_11426</name>
</gene>
<feature type="transmembrane region" description="Helical" evidence="7">
    <location>
        <begin position="15"/>
        <end position="36"/>
    </location>
</feature>
<dbReference type="GO" id="GO:0022857">
    <property type="term" value="F:transmembrane transporter activity"/>
    <property type="evidence" value="ECO:0007669"/>
    <property type="project" value="InterPro"/>
</dbReference>
<dbReference type="InterPro" id="IPR036259">
    <property type="entry name" value="MFS_trans_sf"/>
</dbReference>
<keyword evidence="6 7" id="KW-0472">Membrane</keyword>
<dbReference type="InterPro" id="IPR011701">
    <property type="entry name" value="MFS"/>
</dbReference>
<evidence type="ECO:0000256" key="3">
    <source>
        <dbReference type="ARBA" id="ARBA00022475"/>
    </source>
</evidence>
<dbReference type="EMBL" id="QGGL01000014">
    <property type="protein sequence ID" value="PWK08960.1"/>
    <property type="molecule type" value="Genomic_DNA"/>
</dbReference>
<evidence type="ECO:0000259" key="8">
    <source>
        <dbReference type="PROSITE" id="PS50850"/>
    </source>
</evidence>
<dbReference type="PROSITE" id="PS00216">
    <property type="entry name" value="SUGAR_TRANSPORT_1"/>
    <property type="match status" value="1"/>
</dbReference>
<dbReference type="Gene3D" id="1.20.1250.20">
    <property type="entry name" value="MFS general substrate transporter like domains"/>
    <property type="match status" value="1"/>
</dbReference>
<proteinExistence type="predicted"/>
<keyword evidence="10" id="KW-1185">Reference proteome</keyword>